<keyword evidence="4" id="KW-0804">Transcription</keyword>
<dbReference type="AlphaFoldDB" id="A0A5E4G1B7"/>
<name>A0A5E4G1B7_PRUDU</name>
<keyword evidence="6" id="KW-1133">Transmembrane helix</keyword>
<organism evidence="8 9">
    <name type="scientific">Prunus dulcis</name>
    <name type="common">Almond</name>
    <name type="synonym">Amygdalus dulcis</name>
    <dbReference type="NCBI Taxonomy" id="3755"/>
    <lineage>
        <taxon>Eukaryota</taxon>
        <taxon>Viridiplantae</taxon>
        <taxon>Streptophyta</taxon>
        <taxon>Embryophyta</taxon>
        <taxon>Tracheophyta</taxon>
        <taxon>Spermatophyta</taxon>
        <taxon>Magnoliopsida</taxon>
        <taxon>eudicotyledons</taxon>
        <taxon>Gunneridae</taxon>
        <taxon>Pentapetalae</taxon>
        <taxon>rosids</taxon>
        <taxon>fabids</taxon>
        <taxon>Rosales</taxon>
        <taxon>Rosaceae</taxon>
        <taxon>Amygdaloideae</taxon>
        <taxon>Amygdaleae</taxon>
        <taxon>Prunus</taxon>
    </lineage>
</organism>
<evidence type="ECO:0000256" key="5">
    <source>
        <dbReference type="ARBA" id="ARBA00023242"/>
    </source>
</evidence>
<evidence type="ECO:0000256" key="4">
    <source>
        <dbReference type="ARBA" id="ARBA00023163"/>
    </source>
</evidence>
<dbReference type="Gramene" id="VVA33621">
    <property type="protein sequence ID" value="VVA33621"/>
    <property type="gene ID" value="Prudul26B005048"/>
</dbReference>
<evidence type="ECO:0000259" key="7">
    <source>
        <dbReference type="PROSITE" id="PS51754"/>
    </source>
</evidence>
<dbReference type="InterPro" id="IPR006458">
    <property type="entry name" value="Ovate_C"/>
</dbReference>
<evidence type="ECO:0000313" key="8">
    <source>
        <dbReference type="EMBL" id="VVA33621.1"/>
    </source>
</evidence>
<gene>
    <name evidence="8" type="ORF">ALMOND_2B005048</name>
</gene>
<comment type="subcellular location">
    <subcellularLocation>
        <location evidence="1">Nucleus</location>
    </subcellularLocation>
</comment>
<evidence type="ECO:0000256" key="3">
    <source>
        <dbReference type="ARBA" id="ARBA00023015"/>
    </source>
</evidence>
<keyword evidence="6" id="KW-0812">Transmembrane</keyword>
<keyword evidence="5" id="KW-0539">Nucleus</keyword>
<dbReference type="OMA" id="LIFICAC"/>
<feature type="domain" description="OVATE" evidence="7">
    <location>
        <begin position="68"/>
        <end position="132"/>
    </location>
</feature>
<dbReference type="Proteomes" id="UP000327085">
    <property type="component" value="Chromosome 5"/>
</dbReference>
<dbReference type="PANTHER" id="PTHR11697">
    <property type="entry name" value="GENERAL TRANSCRIPTION FACTOR 2-RELATED ZINC FINGER PROTEIN"/>
    <property type="match status" value="1"/>
</dbReference>
<keyword evidence="3" id="KW-0805">Transcription regulation</keyword>
<dbReference type="PROSITE" id="PS51754">
    <property type="entry name" value="OVATE"/>
    <property type="match status" value="1"/>
</dbReference>
<evidence type="ECO:0000256" key="1">
    <source>
        <dbReference type="ARBA" id="ARBA00004123"/>
    </source>
</evidence>
<accession>A0A5E4G1B7</accession>
<evidence type="ECO:0000256" key="2">
    <source>
        <dbReference type="ARBA" id="ARBA00022491"/>
    </source>
</evidence>
<dbReference type="PANTHER" id="PTHR11697:SF230">
    <property type="entry name" value="ZINC FINGER, MYM DOMAIN CONTAINING 1"/>
    <property type="match status" value="1"/>
</dbReference>
<keyword evidence="2" id="KW-0678">Repressor</keyword>
<evidence type="ECO:0000256" key="6">
    <source>
        <dbReference type="SAM" id="Phobius"/>
    </source>
</evidence>
<dbReference type="InterPro" id="IPR055298">
    <property type="entry name" value="AtLOH3-like"/>
</dbReference>
<dbReference type="EMBL" id="CABIKO010000296">
    <property type="protein sequence ID" value="VVA33621.1"/>
    <property type="molecule type" value="Genomic_DNA"/>
</dbReference>
<dbReference type="GO" id="GO:0045892">
    <property type="term" value="P:negative regulation of DNA-templated transcription"/>
    <property type="evidence" value="ECO:0007669"/>
    <property type="project" value="UniProtKB-ARBA"/>
</dbReference>
<protein>
    <submittedName>
        <fullName evidence="8">PREDICTED: zinc finger</fullName>
    </submittedName>
</protein>
<dbReference type="InParanoid" id="A0A5E4G1B7"/>
<proteinExistence type="predicted"/>
<reference evidence="9" key="1">
    <citation type="journal article" date="2020" name="Plant J.">
        <title>Transposons played a major role in the diversification between the closely related almond and peach genomes: results from the almond genome sequence.</title>
        <authorList>
            <person name="Alioto T."/>
            <person name="Alexiou K.G."/>
            <person name="Bardil A."/>
            <person name="Barteri F."/>
            <person name="Castanera R."/>
            <person name="Cruz F."/>
            <person name="Dhingra A."/>
            <person name="Duval H."/>
            <person name="Fernandez I Marti A."/>
            <person name="Frias L."/>
            <person name="Galan B."/>
            <person name="Garcia J.L."/>
            <person name="Howad W."/>
            <person name="Gomez-Garrido J."/>
            <person name="Gut M."/>
            <person name="Julca I."/>
            <person name="Morata J."/>
            <person name="Puigdomenech P."/>
            <person name="Ribeca P."/>
            <person name="Rubio Cabetas M.J."/>
            <person name="Vlasova A."/>
            <person name="Wirthensohn M."/>
            <person name="Garcia-Mas J."/>
            <person name="Gabaldon T."/>
            <person name="Casacuberta J.M."/>
            <person name="Arus P."/>
        </authorList>
    </citation>
    <scope>NUCLEOTIDE SEQUENCE [LARGE SCALE GENOMIC DNA]</scope>
    <source>
        <strain evidence="9">cv. Texas</strain>
    </source>
</reference>
<evidence type="ECO:0000313" key="9">
    <source>
        <dbReference type="Proteomes" id="UP000327085"/>
    </source>
</evidence>
<dbReference type="GO" id="GO:0005634">
    <property type="term" value="C:nucleus"/>
    <property type="evidence" value="ECO:0007669"/>
    <property type="project" value="UniProtKB-SubCell"/>
</dbReference>
<feature type="transmembrane region" description="Helical" evidence="6">
    <location>
        <begin position="280"/>
        <end position="303"/>
    </location>
</feature>
<keyword evidence="6" id="KW-0472">Membrane</keyword>
<sequence>MKSFCKKHDIDMPDVNARYKVGTCRSCQQRDDITMEHNYRVDLFNDTIDYQLEELNSRFSEGTMELLILSSALDPSNDFKAFKIDDICKLAEKFYPADFIDKDLRLLRCQLELFEFEVHEQDIDIFQNMCTLSELCQVLNKTNRAKAYYLIDRLVHLLLTLSVSIAITEREFSVMKHVKTVLLNKMEDEYVADSLIVYIKKELYVNIDSDSIINDFDSLKERSCVGLHFTSVGAKKEDDTITSIKQGKSAFVRRRMMWKELGDYCSSTWKPKFPKITAGLSLSTFNSLALGILIFICACRFIYISMNN</sequence>